<dbReference type="EMBL" id="KZ302074">
    <property type="protein sequence ID" value="PFH48179.1"/>
    <property type="molecule type" value="Genomic_DNA"/>
</dbReference>
<evidence type="ECO:0000313" key="2">
    <source>
        <dbReference type="Proteomes" id="UP000242287"/>
    </source>
</evidence>
<organism evidence="1 2">
    <name type="scientific">Amanita thiersii Skay4041</name>
    <dbReference type="NCBI Taxonomy" id="703135"/>
    <lineage>
        <taxon>Eukaryota</taxon>
        <taxon>Fungi</taxon>
        <taxon>Dikarya</taxon>
        <taxon>Basidiomycota</taxon>
        <taxon>Agaricomycotina</taxon>
        <taxon>Agaricomycetes</taxon>
        <taxon>Agaricomycetidae</taxon>
        <taxon>Agaricales</taxon>
        <taxon>Pluteineae</taxon>
        <taxon>Amanitaceae</taxon>
        <taxon>Amanita</taxon>
    </lineage>
</organism>
<dbReference type="Proteomes" id="UP000242287">
    <property type="component" value="Unassembled WGS sequence"/>
</dbReference>
<name>A0A2A9NC28_9AGAR</name>
<gene>
    <name evidence="1" type="ORF">AMATHDRAFT_6070</name>
</gene>
<accession>A0A2A9NC28</accession>
<proteinExistence type="predicted"/>
<sequence>MSTGAQALAQIFYHAARSIGPRNPDYESSLQGAGVKWNPKATRRSSRLGM</sequence>
<keyword evidence="2" id="KW-1185">Reference proteome</keyword>
<protein>
    <submittedName>
        <fullName evidence="1">Uncharacterized protein</fullName>
    </submittedName>
</protein>
<evidence type="ECO:0000313" key="1">
    <source>
        <dbReference type="EMBL" id="PFH48179.1"/>
    </source>
</evidence>
<dbReference type="AlphaFoldDB" id="A0A2A9NC28"/>
<reference evidence="1 2" key="1">
    <citation type="submission" date="2014-02" db="EMBL/GenBank/DDBJ databases">
        <title>Transposable element dynamics among asymbiotic and ectomycorrhizal Amanita fungi.</title>
        <authorList>
            <consortium name="DOE Joint Genome Institute"/>
            <person name="Hess J."/>
            <person name="Skrede I."/>
            <person name="Wolfe B."/>
            <person name="LaButti K."/>
            <person name="Ohm R.A."/>
            <person name="Grigoriev I.V."/>
            <person name="Pringle A."/>
        </authorList>
    </citation>
    <scope>NUCLEOTIDE SEQUENCE [LARGE SCALE GENOMIC DNA]</scope>
    <source>
        <strain evidence="1 2">SKay4041</strain>
    </source>
</reference>